<dbReference type="EMBL" id="SEUJ01000078">
    <property type="protein sequence ID" value="KAA1150190.1"/>
    <property type="molecule type" value="Genomic_DNA"/>
</dbReference>
<comment type="caution">
    <text evidence="1">The sequence shown here is derived from an EMBL/GenBank/DDBJ whole genome shotgun (WGS) entry which is preliminary data.</text>
</comment>
<dbReference type="RefSeq" id="WP_149606828.1">
    <property type="nucleotide sequence ID" value="NZ_SEUJ01000078.1"/>
</dbReference>
<sequence length="285" mass="31630">MSRTKKSVTVRFFSIDASEAFFDNFSANFNVSNESSASTRIITTRNTKHFIKAAHTASERYFIAVVKERNSWQTKATRDGSITGLAINQGIIGDPYYFCVLPSQKVVLGFTTGPIGSLKSVASVALEQFKTLRTDKIALSLIPKEKEFSKLLVLPEYNSLHFKINSSSLVDVADDAPILIKNLSSAPYIENNVQLSLDLECGDEPDSIVTKDNIIEIVNYLSDSDSCTVLKVKGKNEDGQHINLDFGNAFINYKSELNTRNKYIDESTAIKVLSSAWNESPLFTK</sequence>
<reference evidence="1 2" key="1">
    <citation type="submission" date="2019-01" db="EMBL/GenBank/DDBJ databases">
        <title>Genome sequences of marine Pseudoalteromonas species.</title>
        <authorList>
            <person name="Boraston A.B."/>
            <person name="Hehemann J.-H."/>
            <person name="Vickers C.J."/>
            <person name="Salama-Alber O."/>
            <person name="Abe K."/>
            <person name="Hettle A.J."/>
        </authorList>
    </citation>
    <scope>NUCLEOTIDE SEQUENCE [LARGE SCALE GENOMIC DNA]</scope>
    <source>
        <strain evidence="1 2">PS47</strain>
    </source>
</reference>
<proteinExistence type="predicted"/>
<dbReference type="Proteomes" id="UP000322915">
    <property type="component" value="Unassembled WGS sequence"/>
</dbReference>
<accession>A0ABQ6RCF3</accession>
<evidence type="ECO:0000313" key="1">
    <source>
        <dbReference type="EMBL" id="KAA1150190.1"/>
    </source>
</evidence>
<evidence type="ECO:0000313" key="2">
    <source>
        <dbReference type="Proteomes" id="UP000322915"/>
    </source>
</evidence>
<gene>
    <name evidence="1" type="ORF">EU509_18835</name>
</gene>
<protein>
    <submittedName>
        <fullName evidence="1">Uncharacterized protein</fullName>
    </submittedName>
</protein>
<name>A0ABQ6RCF3_9GAMM</name>
<keyword evidence="2" id="KW-1185">Reference proteome</keyword>
<organism evidence="1 2">
    <name type="scientific">Pseudoalteromonas fuliginea</name>
    <dbReference type="NCBI Taxonomy" id="1872678"/>
    <lineage>
        <taxon>Bacteria</taxon>
        <taxon>Pseudomonadati</taxon>
        <taxon>Pseudomonadota</taxon>
        <taxon>Gammaproteobacteria</taxon>
        <taxon>Alteromonadales</taxon>
        <taxon>Pseudoalteromonadaceae</taxon>
        <taxon>Pseudoalteromonas</taxon>
    </lineage>
</organism>